<dbReference type="HOGENOM" id="CLU_013798_1_0_10"/>
<dbReference type="PROSITE" id="PS52015">
    <property type="entry name" value="TONB_CTD"/>
    <property type="match status" value="2"/>
</dbReference>
<dbReference type="AlphaFoldDB" id="E4T8B2"/>
<dbReference type="InterPro" id="IPR008756">
    <property type="entry name" value="Peptidase_M56"/>
</dbReference>
<dbReference type="GO" id="GO:0098797">
    <property type="term" value="C:plasma membrane protein complex"/>
    <property type="evidence" value="ECO:0007669"/>
    <property type="project" value="TreeGrafter"/>
</dbReference>
<evidence type="ECO:0000256" key="3">
    <source>
        <dbReference type="ARBA" id="ARBA00022448"/>
    </source>
</evidence>
<dbReference type="STRING" id="694427.Palpr_2827"/>
<evidence type="ECO:0000259" key="11">
    <source>
        <dbReference type="PROSITE" id="PS52015"/>
    </source>
</evidence>
<dbReference type="EMBL" id="CP002345">
    <property type="protein sequence ID" value="ADQ80956.1"/>
    <property type="molecule type" value="Genomic_DNA"/>
</dbReference>
<accession>E4T8B2</accession>
<evidence type="ECO:0000313" key="12">
    <source>
        <dbReference type="EMBL" id="ADQ80956.1"/>
    </source>
</evidence>
<evidence type="ECO:0000256" key="4">
    <source>
        <dbReference type="ARBA" id="ARBA00022475"/>
    </source>
</evidence>
<dbReference type="PANTHER" id="PTHR33446:SF2">
    <property type="entry name" value="PROTEIN TONB"/>
    <property type="match status" value="1"/>
</dbReference>
<keyword evidence="13" id="KW-1185">Reference proteome</keyword>
<protein>
    <submittedName>
        <fullName evidence="12">TonB family protein</fullName>
    </submittedName>
</protein>
<name>E4T8B2_PALPW</name>
<evidence type="ECO:0000256" key="5">
    <source>
        <dbReference type="ARBA" id="ARBA00022519"/>
    </source>
</evidence>
<keyword evidence="9 10" id="KW-0472">Membrane</keyword>
<comment type="similarity">
    <text evidence="2">Belongs to the TonB family.</text>
</comment>
<dbReference type="GO" id="GO:0015031">
    <property type="term" value="P:protein transport"/>
    <property type="evidence" value="ECO:0007669"/>
    <property type="project" value="UniProtKB-KW"/>
</dbReference>
<dbReference type="GO" id="GO:0031992">
    <property type="term" value="F:energy transducer activity"/>
    <property type="evidence" value="ECO:0007669"/>
    <property type="project" value="TreeGrafter"/>
</dbReference>
<dbReference type="CDD" id="cd07341">
    <property type="entry name" value="M56_BlaR1_MecR1_like"/>
    <property type="match status" value="1"/>
</dbReference>
<keyword evidence="3" id="KW-0813">Transport</keyword>
<dbReference type="SUPFAM" id="SSF74653">
    <property type="entry name" value="TolA/TonB C-terminal domain"/>
    <property type="match status" value="2"/>
</dbReference>
<dbReference type="OrthoDB" id="9814002at2"/>
<dbReference type="Proteomes" id="UP000008718">
    <property type="component" value="Chromosome"/>
</dbReference>
<dbReference type="Pfam" id="PF05569">
    <property type="entry name" value="Peptidase_M56"/>
    <property type="match status" value="1"/>
</dbReference>
<evidence type="ECO:0000256" key="7">
    <source>
        <dbReference type="ARBA" id="ARBA00022927"/>
    </source>
</evidence>
<feature type="transmembrane region" description="Helical" evidence="10">
    <location>
        <begin position="266"/>
        <end position="285"/>
    </location>
</feature>
<dbReference type="Pfam" id="PF03544">
    <property type="entry name" value="TonB_C"/>
    <property type="match status" value="2"/>
</dbReference>
<evidence type="ECO:0000256" key="1">
    <source>
        <dbReference type="ARBA" id="ARBA00004383"/>
    </source>
</evidence>
<evidence type="ECO:0000256" key="9">
    <source>
        <dbReference type="ARBA" id="ARBA00023136"/>
    </source>
</evidence>
<keyword evidence="4" id="KW-1003">Cell membrane</keyword>
<reference evidence="12 13" key="2">
    <citation type="journal article" date="2011" name="Stand. Genomic Sci.">
        <title>Complete genome sequence of Paludibacter propionicigenes type strain (WB4).</title>
        <authorList>
            <person name="Gronow S."/>
            <person name="Munk C."/>
            <person name="Lapidus A."/>
            <person name="Nolan M."/>
            <person name="Lucas S."/>
            <person name="Hammon N."/>
            <person name="Deshpande S."/>
            <person name="Cheng J.F."/>
            <person name="Tapia R."/>
            <person name="Han C."/>
            <person name="Goodwin L."/>
            <person name="Pitluck S."/>
            <person name="Liolios K."/>
            <person name="Ivanova N."/>
            <person name="Mavromatis K."/>
            <person name="Mikhailova N."/>
            <person name="Pati A."/>
            <person name="Chen A."/>
            <person name="Palaniappan K."/>
            <person name="Land M."/>
            <person name="Hauser L."/>
            <person name="Chang Y.J."/>
            <person name="Jeffries C.D."/>
            <person name="Brambilla E."/>
            <person name="Rohde M."/>
            <person name="Goker M."/>
            <person name="Detter J.C."/>
            <person name="Woyke T."/>
            <person name="Bristow J."/>
            <person name="Eisen J.A."/>
            <person name="Markowitz V."/>
            <person name="Hugenholtz P."/>
            <person name="Kyrpides N.C."/>
            <person name="Klenk H.P."/>
        </authorList>
    </citation>
    <scope>NUCLEOTIDE SEQUENCE [LARGE SCALE GENOMIC DNA]</scope>
    <source>
        <strain evidence="13">DSM 17365 / JCM 13257 / WB4</strain>
    </source>
</reference>
<keyword evidence="6 10" id="KW-0812">Transmembrane</keyword>
<keyword evidence="7" id="KW-0653">Protein transport</keyword>
<dbReference type="InterPro" id="IPR006260">
    <property type="entry name" value="TonB/TolA_C"/>
</dbReference>
<evidence type="ECO:0000256" key="8">
    <source>
        <dbReference type="ARBA" id="ARBA00022989"/>
    </source>
</evidence>
<dbReference type="GO" id="GO:0055085">
    <property type="term" value="P:transmembrane transport"/>
    <property type="evidence" value="ECO:0007669"/>
    <property type="project" value="InterPro"/>
</dbReference>
<keyword evidence="8 10" id="KW-1133">Transmembrane helix</keyword>
<dbReference type="KEGG" id="ppn:Palpr_2827"/>
<evidence type="ECO:0000256" key="10">
    <source>
        <dbReference type="SAM" id="Phobius"/>
    </source>
</evidence>
<dbReference type="PANTHER" id="PTHR33446">
    <property type="entry name" value="PROTEIN TONB-RELATED"/>
    <property type="match status" value="1"/>
</dbReference>
<dbReference type="eggNOG" id="COG4219">
    <property type="taxonomic scope" value="Bacteria"/>
</dbReference>
<evidence type="ECO:0000256" key="6">
    <source>
        <dbReference type="ARBA" id="ARBA00022692"/>
    </source>
</evidence>
<evidence type="ECO:0000313" key="13">
    <source>
        <dbReference type="Proteomes" id="UP000008718"/>
    </source>
</evidence>
<feature type="domain" description="TonB C-terminal" evidence="11">
    <location>
        <begin position="466"/>
        <end position="585"/>
    </location>
</feature>
<dbReference type="InterPro" id="IPR051045">
    <property type="entry name" value="TonB-dependent_transducer"/>
</dbReference>
<feature type="transmembrane region" description="Helical" evidence="10">
    <location>
        <begin position="92"/>
        <end position="110"/>
    </location>
</feature>
<evidence type="ECO:0000256" key="2">
    <source>
        <dbReference type="ARBA" id="ARBA00006555"/>
    </source>
</evidence>
<reference key="1">
    <citation type="submission" date="2010-11" db="EMBL/GenBank/DDBJ databases">
        <title>The complete genome of Paludibacter propionicigenes DSM 17365.</title>
        <authorList>
            <consortium name="US DOE Joint Genome Institute (JGI-PGF)"/>
            <person name="Lucas S."/>
            <person name="Copeland A."/>
            <person name="Lapidus A."/>
            <person name="Bruce D."/>
            <person name="Goodwin L."/>
            <person name="Pitluck S."/>
            <person name="Kyrpides N."/>
            <person name="Mavromatis K."/>
            <person name="Ivanova N."/>
            <person name="Munk A.C."/>
            <person name="Brettin T."/>
            <person name="Detter J.C."/>
            <person name="Han C."/>
            <person name="Tapia R."/>
            <person name="Land M."/>
            <person name="Hauser L."/>
            <person name="Markowitz V."/>
            <person name="Cheng J.-F."/>
            <person name="Hugenholtz P."/>
            <person name="Woyke T."/>
            <person name="Wu D."/>
            <person name="Gronow S."/>
            <person name="Wellnitz S."/>
            <person name="Brambilla E."/>
            <person name="Klenk H.-P."/>
            <person name="Eisen J.A."/>
        </authorList>
    </citation>
    <scope>NUCLEOTIDE SEQUENCE</scope>
    <source>
        <strain>WB4</strain>
    </source>
</reference>
<sequence>MNDALMYFLKVNVAIALFYLFFRLAFYNDTFWKTRRFYLIFSILLSLVYPFISLTDWLEKQEPMQAIVVSYAQLQEMTITPQPVSRLTAENVLLSIYALVSAVLLVKMLVQLGSILKWKWKGEKQELQGVEIISVKESITPFSFFNMIFINPALHNEHDTTQILTHELTHARQMHSIDVLVSELITIACWVNPAAWLLKREIRQNLEFLADNSVLESGFDSKKYQYHLLELSYQTPDVKLGNKFNVSPLKKRIMMMNQQKTSKAGILKYSLIVPLALALILSSNAQTIVNSAKKAVTATKNAVTGTKSIVADETNVVADTKNESQGPLLALVQDVKQTDNSKVYTVVQKMPQFPGGDVALSKFVSKNIKYPKTSFSNGVHGKVILRFVVSETGKVRDAEVVRSLDADCDKEALRVVSALPDFTPAEQNHKKVAVWYTLPITFKIDNEAADNSRVYTVVEKMPQFPGGDEELLKYISNNLNYPAEAIKTGTQGKVIVQFIVSETGKVSNAKIVRTVPVNNKKLDEVVVVGYGNSANVKPQTPETNMTLLAQEAARVVSTLPDFIPGEQNSKKVAVYYTMPITFKLN</sequence>
<dbReference type="NCBIfam" id="TIGR01352">
    <property type="entry name" value="tonB_Cterm"/>
    <property type="match status" value="2"/>
</dbReference>
<feature type="transmembrane region" description="Helical" evidence="10">
    <location>
        <begin position="37"/>
        <end position="54"/>
    </location>
</feature>
<dbReference type="Gene3D" id="3.30.1150.10">
    <property type="match status" value="2"/>
</dbReference>
<feature type="transmembrane region" description="Helical" evidence="10">
    <location>
        <begin position="6"/>
        <end position="25"/>
    </location>
</feature>
<organism evidence="12 13">
    <name type="scientific">Paludibacter propionicigenes (strain DSM 17365 / JCM 13257 / WB4)</name>
    <dbReference type="NCBI Taxonomy" id="694427"/>
    <lineage>
        <taxon>Bacteria</taxon>
        <taxon>Pseudomonadati</taxon>
        <taxon>Bacteroidota</taxon>
        <taxon>Bacteroidia</taxon>
        <taxon>Bacteroidales</taxon>
        <taxon>Paludibacteraceae</taxon>
        <taxon>Paludibacter</taxon>
    </lineage>
</organism>
<feature type="domain" description="TonB C-terminal" evidence="11">
    <location>
        <begin position="355"/>
        <end position="451"/>
    </location>
</feature>
<keyword evidence="5" id="KW-0997">Cell inner membrane</keyword>
<dbReference type="eggNOG" id="COG0810">
    <property type="taxonomic scope" value="Bacteria"/>
</dbReference>
<dbReference type="InterPro" id="IPR037682">
    <property type="entry name" value="TonB_C"/>
</dbReference>
<dbReference type="RefSeq" id="WP_013446325.1">
    <property type="nucleotide sequence ID" value="NC_014734.1"/>
</dbReference>
<comment type="subcellular location">
    <subcellularLocation>
        <location evidence="1">Cell inner membrane</location>
        <topology evidence="1">Single-pass membrane protein</topology>
        <orientation evidence="1">Periplasmic side</orientation>
    </subcellularLocation>
</comment>
<proteinExistence type="inferred from homology"/>
<gene>
    <name evidence="12" type="ordered locus">Palpr_2827</name>
</gene>